<dbReference type="Proteomes" id="UP000054097">
    <property type="component" value="Unassembled WGS sequence"/>
</dbReference>
<gene>
    <name evidence="1" type="ORF">M408DRAFT_30334</name>
</gene>
<accession>A0A0C2W1S7</accession>
<reference evidence="2" key="2">
    <citation type="submission" date="2015-01" db="EMBL/GenBank/DDBJ databases">
        <title>Evolutionary Origins and Diversification of the Mycorrhizal Mutualists.</title>
        <authorList>
            <consortium name="DOE Joint Genome Institute"/>
            <consortium name="Mycorrhizal Genomics Consortium"/>
            <person name="Kohler A."/>
            <person name="Kuo A."/>
            <person name="Nagy L.G."/>
            <person name="Floudas D."/>
            <person name="Copeland A."/>
            <person name="Barry K.W."/>
            <person name="Cichocki N."/>
            <person name="Veneault-Fourrey C."/>
            <person name="LaButti K."/>
            <person name="Lindquist E.A."/>
            <person name="Lipzen A."/>
            <person name="Lundell T."/>
            <person name="Morin E."/>
            <person name="Murat C."/>
            <person name="Riley R."/>
            <person name="Ohm R."/>
            <person name="Sun H."/>
            <person name="Tunlid A."/>
            <person name="Henrissat B."/>
            <person name="Grigoriev I.V."/>
            <person name="Hibbett D.S."/>
            <person name="Martin F."/>
        </authorList>
    </citation>
    <scope>NUCLEOTIDE SEQUENCE [LARGE SCALE GENOMIC DNA]</scope>
    <source>
        <strain evidence="2">MAFF 305830</strain>
    </source>
</reference>
<evidence type="ECO:0000313" key="1">
    <source>
        <dbReference type="EMBL" id="KIM20473.1"/>
    </source>
</evidence>
<keyword evidence="2" id="KW-1185">Reference proteome</keyword>
<dbReference type="HOGENOM" id="CLU_039336_0_0_1"/>
<sequence>MWAPVDLNALPTNKDYIHAKLAITQRERELADALLAPAQNQTRITNLEKDIYARRAWIAPIRKLGFDVLSLIFELCSKSEWSAPLKIGAISRSWRAVVLNTPRAWSIIDLRYLEDTDAVNTYLHRSGTYPIHARILNVSDALKHFPNILSRLLCVYINDTSGSENSVFPCLRWLTIRVHQPVHFFQTSRFPALRHLVYWSYAAIPETSTIFKHFPPLKTLKVNTMEGEYWNNMLKACSATLVALTLSDFCDSQYTCIIELPKLIFLRIYRADAAHASPSGWPLELVTPALQSYVEIYSEYSAYLGDGPIHKDLGTITHLRLSHMIPLSCCGQLRRLQIATTEDVLSLILVELATDNIICPDLEAIEVHLSHTASVDADTIALTTPEMTKLRERPFQITFHSRLRDDFPGFPVEECDSDMPCTWL</sequence>
<name>A0A0C2W1S7_SERVB</name>
<dbReference type="AlphaFoldDB" id="A0A0C2W1S7"/>
<proteinExistence type="predicted"/>
<dbReference type="OrthoDB" id="3365698at2759"/>
<evidence type="ECO:0000313" key="2">
    <source>
        <dbReference type="Proteomes" id="UP000054097"/>
    </source>
</evidence>
<dbReference type="InterPro" id="IPR032675">
    <property type="entry name" value="LRR_dom_sf"/>
</dbReference>
<protein>
    <recommendedName>
        <fullName evidence="3">F-box domain-containing protein</fullName>
    </recommendedName>
</protein>
<evidence type="ECO:0008006" key="3">
    <source>
        <dbReference type="Google" id="ProtNLM"/>
    </source>
</evidence>
<dbReference type="Gene3D" id="3.80.10.10">
    <property type="entry name" value="Ribonuclease Inhibitor"/>
    <property type="match status" value="1"/>
</dbReference>
<organism evidence="1 2">
    <name type="scientific">Serendipita vermifera MAFF 305830</name>
    <dbReference type="NCBI Taxonomy" id="933852"/>
    <lineage>
        <taxon>Eukaryota</taxon>
        <taxon>Fungi</taxon>
        <taxon>Dikarya</taxon>
        <taxon>Basidiomycota</taxon>
        <taxon>Agaricomycotina</taxon>
        <taxon>Agaricomycetes</taxon>
        <taxon>Sebacinales</taxon>
        <taxon>Serendipitaceae</taxon>
        <taxon>Serendipita</taxon>
    </lineage>
</organism>
<dbReference type="EMBL" id="KN824431">
    <property type="protein sequence ID" value="KIM20473.1"/>
    <property type="molecule type" value="Genomic_DNA"/>
</dbReference>
<reference evidence="1 2" key="1">
    <citation type="submission" date="2014-04" db="EMBL/GenBank/DDBJ databases">
        <authorList>
            <consortium name="DOE Joint Genome Institute"/>
            <person name="Kuo A."/>
            <person name="Zuccaro A."/>
            <person name="Kohler A."/>
            <person name="Nagy L.G."/>
            <person name="Floudas D."/>
            <person name="Copeland A."/>
            <person name="Barry K.W."/>
            <person name="Cichocki N."/>
            <person name="Veneault-Fourrey C."/>
            <person name="LaButti K."/>
            <person name="Lindquist E.A."/>
            <person name="Lipzen A."/>
            <person name="Lundell T."/>
            <person name="Morin E."/>
            <person name="Murat C."/>
            <person name="Sun H."/>
            <person name="Tunlid A."/>
            <person name="Henrissat B."/>
            <person name="Grigoriev I.V."/>
            <person name="Hibbett D.S."/>
            <person name="Martin F."/>
            <person name="Nordberg H.P."/>
            <person name="Cantor M.N."/>
            <person name="Hua S.X."/>
        </authorList>
    </citation>
    <scope>NUCLEOTIDE SEQUENCE [LARGE SCALE GENOMIC DNA]</scope>
    <source>
        <strain evidence="1 2">MAFF 305830</strain>
    </source>
</reference>